<dbReference type="Pfam" id="PF00106">
    <property type="entry name" value="adh_short"/>
    <property type="match status" value="1"/>
</dbReference>
<dbReference type="InterPro" id="IPR002347">
    <property type="entry name" value="SDR_fam"/>
</dbReference>
<dbReference type="EMBL" id="BMIH01000001">
    <property type="protein sequence ID" value="GGB20713.1"/>
    <property type="molecule type" value="Genomic_DNA"/>
</dbReference>
<dbReference type="RefSeq" id="WP_188657326.1">
    <property type="nucleotide sequence ID" value="NZ_BMIH01000001.1"/>
</dbReference>
<comment type="similarity">
    <text evidence="1 3">Belongs to the short-chain dehydrogenases/reductases (SDR) family.</text>
</comment>
<name>A0A916SYY5_9SPHN</name>
<evidence type="ECO:0000256" key="1">
    <source>
        <dbReference type="ARBA" id="ARBA00006484"/>
    </source>
</evidence>
<dbReference type="PANTHER" id="PTHR43115">
    <property type="entry name" value="DEHYDROGENASE/REDUCTASE SDR FAMILY MEMBER 11"/>
    <property type="match status" value="1"/>
</dbReference>
<reference evidence="4" key="2">
    <citation type="submission" date="2020-09" db="EMBL/GenBank/DDBJ databases">
        <authorList>
            <person name="Sun Q."/>
            <person name="Zhou Y."/>
        </authorList>
    </citation>
    <scope>NUCLEOTIDE SEQUENCE</scope>
    <source>
        <strain evidence="4">CGMCC 1.15330</strain>
    </source>
</reference>
<dbReference type="PRINTS" id="PR00080">
    <property type="entry name" value="SDRFAMILY"/>
</dbReference>
<evidence type="ECO:0000256" key="2">
    <source>
        <dbReference type="ARBA" id="ARBA00023002"/>
    </source>
</evidence>
<dbReference type="PRINTS" id="PR00081">
    <property type="entry name" value="GDHRDH"/>
</dbReference>
<organism evidence="4 5">
    <name type="scientific">Sphingomonas metalli</name>
    <dbReference type="NCBI Taxonomy" id="1779358"/>
    <lineage>
        <taxon>Bacteria</taxon>
        <taxon>Pseudomonadati</taxon>
        <taxon>Pseudomonadota</taxon>
        <taxon>Alphaproteobacteria</taxon>
        <taxon>Sphingomonadales</taxon>
        <taxon>Sphingomonadaceae</taxon>
        <taxon>Sphingomonas</taxon>
    </lineage>
</organism>
<reference evidence="4" key="1">
    <citation type="journal article" date="2014" name="Int. J. Syst. Evol. Microbiol.">
        <title>Complete genome sequence of Corynebacterium casei LMG S-19264T (=DSM 44701T), isolated from a smear-ripened cheese.</title>
        <authorList>
            <consortium name="US DOE Joint Genome Institute (JGI-PGF)"/>
            <person name="Walter F."/>
            <person name="Albersmeier A."/>
            <person name="Kalinowski J."/>
            <person name="Ruckert C."/>
        </authorList>
    </citation>
    <scope>NUCLEOTIDE SEQUENCE</scope>
    <source>
        <strain evidence="4">CGMCC 1.15330</strain>
    </source>
</reference>
<dbReference type="PROSITE" id="PS00061">
    <property type="entry name" value="ADH_SHORT"/>
    <property type="match status" value="1"/>
</dbReference>
<dbReference type="GO" id="GO:0016616">
    <property type="term" value="F:oxidoreductase activity, acting on the CH-OH group of donors, NAD or NADP as acceptor"/>
    <property type="evidence" value="ECO:0007669"/>
    <property type="project" value="UniProtKB-ARBA"/>
</dbReference>
<dbReference type="InterPro" id="IPR036291">
    <property type="entry name" value="NAD(P)-bd_dom_sf"/>
</dbReference>
<sequence length="243" mass="25369">MQIDDAVVAITGASGGMGEATARYLAERGARVVLGARSEDRLRRLVDDITARGGTATQIPVDVRRREDVARLARHAVATFGRLDVFVANAGAMPIGPVDALALDDWETMVDVNVKGVLWSIAAALPIFREQGSGHFIAVASTAARKIVPNMAVYAGTKAAVVAICDGLRQELAGDIRVTTLTPGFTATGFADHIRDGDLRERIAASGSIAMPAETIAEAIAYAIGQPAGVNVGEIVIRPTAQA</sequence>
<evidence type="ECO:0000256" key="3">
    <source>
        <dbReference type="RuleBase" id="RU000363"/>
    </source>
</evidence>
<dbReference type="InterPro" id="IPR020904">
    <property type="entry name" value="Sc_DH/Rdtase_CS"/>
</dbReference>
<keyword evidence="2" id="KW-0560">Oxidoreductase</keyword>
<dbReference type="PANTHER" id="PTHR43115:SF4">
    <property type="entry name" value="DEHYDROGENASE_REDUCTASE SDR FAMILY MEMBER 11"/>
    <property type="match status" value="1"/>
</dbReference>
<protein>
    <submittedName>
        <fullName evidence="4">Oxidoreductase</fullName>
    </submittedName>
</protein>
<dbReference type="AlphaFoldDB" id="A0A916SYY5"/>
<dbReference type="FunFam" id="3.40.50.720:FF:000047">
    <property type="entry name" value="NADP-dependent L-serine/L-allo-threonine dehydrogenase"/>
    <property type="match status" value="1"/>
</dbReference>
<comment type="caution">
    <text evidence="4">The sequence shown here is derived from an EMBL/GenBank/DDBJ whole genome shotgun (WGS) entry which is preliminary data.</text>
</comment>
<dbReference type="SUPFAM" id="SSF51735">
    <property type="entry name" value="NAD(P)-binding Rossmann-fold domains"/>
    <property type="match status" value="1"/>
</dbReference>
<proteinExistence type="inferred from homology"/>
<keyword evidence="5" id="KW-1185">Reference proteome</keyword>
<dbReference type="Gene3D" id="3.40.50.720">
    <property type="entry name" value="NAD(P)-binding Rossmann-like Domain"/>
    <property type="match status" value="1"/>
</dbReference>
<evidence type="ECO:0000313" key="4">
    <source>
        <dbReference type="EMBL" id="GGB20713.1"/>
    </source>
</evidence>
<gene>
    <name evidence="4" type="ORF">GCM10011380_07870</name>
</gene>
<accession>A0A916SYY5</accession>
<evidence type="ECO:0000313" key="5">
    <source>
        <dbReference type="Proteomes" id="UP000623067"/>
    </source>
</evidence>
<dbReference type="Proteomes" id="UP000623067">
    <property type="component" value="Unassembled WGS sequence"/>
</dbReference>